<dbReference type="AlphaFoldDB" id="A0A2T1HNF8"/>
<feature type="domain" description="DUF1468" evidence="2">
    <location>
        <begin position="23"/>
        <end position="157"/>
    </location>
</feature>
<dbReference type="Proteomes" id="UP000239772">
    <property type="component" value="Unassembled WGS sequence"/>
</dbReference>
<evidence type="ECO:0000256" key="1">
    <source>
        <dbReference type="SAM" id="Phobius"/>
    </source>
</evidence>
<dbReference type="InterPro" id="IPR009936">
    <property type="entry name" value="DUF1468"/>
</dbReference>
<comment type="caution">
    <text evidence="3">The sequence shown here is derived from an EMBL/GenBank/DDBJ whole genome shotgun (WGS) entry which is preliminary data.</text>
</comment>
<protein>
    <recommendedName>
        <fullName evidence="2">DUF1468 domain-containing protein</fullName>
    </recommendedName>
</protein>
<keyword evidence="1" id="KW-0812">Transmembrane</keyword>
<keyword evidence="4" id="KW-1185">Reference proteome</keyword>
<evidence type="ECO:0000259" key="2">
    <source>
        <dbReference type="Pfam" id="PF07331"/>
    </source>
</evidence>
<evidence type="ECO:0000313" key="4">
    <source>
        <dbReference type="Proteomes" id="UP000239772"/>
    </source>
</evidence>
<feature type="transmembrane region" description="Helical" evidence="1">
    <location>
        <begin position="21"/>
        <end position="38"/>
    </location>
</feature>
<gene>
    <name evidence="3" type="ORF">SLNSH_20380</name>
</gene>
<dbReference type="OrthoDB" id="6183775at2"/>
<reference evidence="4" key="1">
    <citation type="submission" date="2018-03" db="EMBL/GenBank/DDBJ databases">
        <authorList>
            <person name="Sun L."/>
            <person name="Liu H."/>
            <person name="Chen W."/>
            <person name="Huang K."/>
            <person name="Liu W."/>
            <person name="Gao X."/>
        </authorList>
    </citation>
    <scope>NUCLEOTIDE SEQUENCE [LARGE SCALE GENOMIC DNA]</scope>
    <source>
        <strain evidence="4">SH9</strain>
    </source>
</reference>
<organism evidence="3 4">
    <name type="scientific">Alsobacter soli</name>
    <dbReference type="NCBI Taxonomy" id="2109933"/>
    <lineage>
        <taxon>Bacteria</taxon>
        <taxon>Pseudomonadati</taxon>
        <taxon>Pseudomonadota</taxon>
        <taxon>Alphaproteobacteria</taxon>
        <taxon>Hyphomicrobiales</taxon>
        <taxon>Alsobacteraceae</taxon>
        <taxon>Alsobacter</taxon>
    </lineage>
</organism>
<keyword evidence="1" id="KW-0472">Membrane</keyword>
<feature type="transmembrane region" description="Helical" evidence="1">
    <location>
        <begin position="131"/>
        <end position="149"/>
    </location>
</feature>
<sequence>MTHTTPETPAPALVSRRAAEVAAALFTGALGATVVVGAREYGVGWDSAGPQPGAFPFYLGLIIVAASLANLVRGVLAGAGGAFVDRDQARQVLAFFGPIVAFVVLTVTLGLYVGAALYLFGVMLVQGKYRWWIALLVSMGVSVFFFVVLERWFQVPLLKGPLEAALGIY</sequence>
<name>A0A2T1HNF8_9HYPH</name>
<proteinExistence type="predicted"/>
<evidence type="ECO:0000313" key="3">
    <source>
        <dbReference type="EMBL" id="PSC03195.1"/>
    </source>
</evidence>
<dbReference type="RefSeq" id="WP_106339408.1">
    <property type="nucleotide sequence ID" value="NZ_PVZS01000030.1"/>
</dbReference>
<dbReference type="Pfam" id="PF07331">
    <property type="entry name" value="TctB"/>
    <property type="match status" value="1"/>
</dbReference>
<feature type="transmembrane region" description="Helical" evidence="1">
    <location>
        <begin position="58"/>
        <end position="80"/>
    </location>
</feature>
<feature type="transmembrane region" description="Helical" evidence="1">
    <location>
        <begin position="92"/>
        <end position="119"/>
    </location>
</feature>
<accession>A0A2T1HNF8</accession>
<keyword evidence="1" id="KW-1133">Transmembrane helix</keyword>
<dbReference type="EMBL" id="PVZS01000030">
    <property type="protein sequence ID" value="PSC03195.1"/>
    <property type="molecule type" value="Genomic_DNA"/>
</dbReference>